<comment type="caution">
    <text evidence="2">The sequence shown here is derived from an EMBL/GenBank/DDBJ whole genome shotgun (WGS) entry which is preliminary data.</text>
</comment>
<organism evidence="2">
    <name type="scientific">marine sediment metagenome</name>
    <dbReference type="NCBI Taxonomy" id="412755"/>
    <lineage>
        <taxon>unclassified sequences</taxon>
        <taxon>metagenomes</taxon>
        <taxon>ecological metagenomes</taxon>
    </lineage>
</organism>
<reference evidence="2" key="1">
    <citation type="journal article" date="2015" name="Nature">
        <title>Complex archaea that bridge the gap between prokaryotes and eukaryotes.</title>
        <authorList>
            <person name="Spang A."/>
            <person name="Saw J.H."/>
            <person name="Jorgensen S.L."/>
            <person name="Zaremba-Niedzwiedzka K."/>
            <person name="Martijn J."/>
            <person name="Lind A.E."/>
            <person name="van Eijk R."/>
            <person name="Schleper C."/>
            <person name="Guy L."/>
            <person name="Ettema T.J."/>
        </authorList>
    </citation>
    <scope>NUCLEOTIDE SEQUENCE</scope>
</reference>
<name>A0A0F9SF55_9ZZZZ</name>
<feature type="region of interest" description="Disordered" evidence="1">
    <location>
        <begin position="14"/>
        <end position="59"/>
    </location>
</feature>
<feature type="compositionally biased region" description="Basic and acidic residues" evidence="1">
    <location>
        <begin position="106"/>
        <end position="115"/>
    </location>
</feature>
<gene>
    <name evidence="2" type="ORF">LCGC14_0461020</name>
</gene>
<evidence type="ECO:0000313" key="2">
    <source>
        <dbReference type="EMBL" id="KKN67505.1"/>
    </source>
</evidence>
<evidence type="ECO:0008006" key="3">
    <source>
        <dbReference type="Google" id="ProtNLM"/>
    </source>
</evidence>
<protein>
    <recommendedName>
        <fullName evidence="3">Large polyvalent protein associated domain-containing protein</fullName>
    </recommendedName>
</protein>
<accession>A0A0F9SF55</accession>
<evidence type="ECO:0000256" key="1">
    <source>
        <dbReference type="SAM" id="MobiDB-lite"/>
    </source>
</evidence>
<dbReference type="EMBL" id="LAZR01000473">
    <property type="protein sequence ID" value="KKN67505.1"/>
    <property type="molecule type" value="Genomic_DNA"/>
</dbReference>
<feature type="region of interest" description="Disordered" evidence="1">
    <location>
        <begin position="1543"/>
        <end position="1563"/>
    </location>
</feature>
<sequence>MAFGQDYWDKIFGRPPGEALLDPGKQPPLVPPVQLTPQKEEPPAAGITPWENIFGRPPEEELEPIKEESFLTKALGKIGGFLKKETLPFLMQDPGLRGALLAGVPKPEEKEEEKPLPTIGPQTPGEIEFQKKYGRQYEVATRPRSYYRVAQEVWSRDPNVNYWSEKIAGKAVPVVIAATVPGAAGYMALYELFQQMKNIGFSVSEKTEYDPLENRRLSEAIPGIRDAPWWVRLATDLGETGLDIIAAAITGRAISYKAFKFGFNKWTKGMKAAGVDEETLTAVKAKFNEVGKDLSKFSGLDKNIKNIFSKFKMGPVLSKETAITVPGMTAAETAAATAAGKLVPRVPFVPGKAAIPAVEPTPPVPIYEDPLQLGKGQIAVTPKPEVILPGTDPAVEALAVARSGIFPEPEPEIRQLGIGAFDVTTKPEVIPPGTDPIKAAIATARQGITPEIEAAPAVNIKPMPDGSIDVSFPREGGLEPPVTEGDRIFKVQAADLAERLKAGAPPAELAREAHELGIPVSYLPEGITEEGMVKSQAEFRKRMEAETGREIKALTRRETATYQVEGVGPVKLPVRVVSGRRWPKPVPYEWFRVLQYTDKGIKPIKGEEEEALRLDRRLKSRTGEAADEVAAALGYDTTSELYDALELPRERVIEEPIYTETEVISRISTEDVARTEDIEREIARGVSEMEELDAMPEIEKKLTPDAREFLDDYIAKQTREVDREEVLIEAEKISIKNKNKRIMGKDVSEALERQQVVQDLEDLPELDLIQETAIPGLEKEPFKRFIYLGHKWFNDNAKAAYAPDSKVYPARALKTNQQVEKDFGIDLYRQVGAIQSRDALSRELRSLWRDREAGITPKLIAPLPKVREGRRPWAATTTPVKRKPIVPKFGKPAPKQLGLVEREPDQLELEAEKVLERITGKPTPPTPPTVPKKEKAVKVSPKKERLVKVSVETPLGDIEKLGEIPESRLKSIEDYAKKLGIGKKLKVGAPFVGKYGEILSPAQQEIFMKEVIRDVKKKPKSEWQKWTEPGDDIKDLYAGIPVTPEVKKFGEKMVRWLQIEPEFRAMGADRTGLALKALHPRTNAVLLQAKGSIKKLMSKKQNFTPGFTDSDYQRLLFIVSAPRRHFEKMTPAERAKFEPAAKFVRGFFDHWGREIQKKGIIDDLWPQSAVRFMNIEIADFEAALKRRGLSNKRGKEIRDKINKLKGAIEFLRKSGTKYVHIPKFWMEAWWAKDPIEGWKTLSEFFHRRKSLDLEEFAKELIKQGKIKPTDLDIRRVMAAYAHLAGAKLAIADVFRAAKADRLILPSDEAPETWQSLSPVRYPSLKGYRAHPVLVHFFERNFFKQSFMSPRLGGFLGLVKMLQFYNPGFLPFYDAIQYFWLGLLSPWRTPSAIRSAAISMKKKDQHYWNMHYWGGFSTPFTPGWKAWDKQINDIINSKSAFTRFKKLNPYFWAWEGAWWGDNLIRLVTYHHQLSQGATPIEAAQITARLHGDYASIPPATRKIINKILFTPSFRIAMISAQAEMVKNAAGLLFKAKKEAQDGGKLPPGDLFEEPIDGSIPEGPGRSKRYKRAMAKALIGLLGGMLLREIFMHKLGYKTDKFGLRYVKTVTSEGEEKELVQYMSSPDNVLLRYWHRFRTLANEPDKLKGMIDRAKWDFHPFWQLIYEVLANRDPAGEPIYRPGLESSAKIGTEILEYSIKRILRILELVSEETPGKRKLAIEAMYRDMGKLGHFFRWFTLPYLRNTEEKRMMWRMNFMMREFNRLQREKPFDTEKQSKEAASRVNEFLKKMQKDIEEKK</sequence>
<feature type="region of interest" description="Disordered" evidence="1">
    <location>
        <begin position="106"/>
        <end position="125"/>
    </location>
</feature>
<proteinExistence type="predicted"/>
<feature type="region of interest" description="Disordered" evidence="1">
    <location>
        <begin position="918"/>
        <end position="938"/>
    </location>
</feature>